<protein>
    <submittedName>
        <fullName evidence="1">Uncharacterized protein</fullName>
    </submittedName>
</protein>
<accession>A0A7J6MIW6</accession>
<reference evidence="1 2" key="1">
    <citation type="submission" date="2020-04" db="EMBL/GenBank/DDBJ databases">
        <title>Perkinsus chesapeaki whole genome sequence.</title>
        <authorList>
            <person name="Bogema D.R."/>
        </authorList>
    </citation>
    <scope>NUCLEOTIDE SEQUENCE [LARGE SCALE GENOMIC DNA]</scope>
    <source>
        <strain evidence="1">ATCC PRA-425</strain>
    </source>
</reference>
<organism evidence="1 2">
    <name type="scientific">Perkinsus chesapeaki</name>
    <name type="common">Clam parasite</name>
    <name type="synonym">Perkinsus andrewsi</name>
    <dbReference type="NCBI Taxonomy" id="330153"/>
    <lineage>
        <taxon>Eukaryota</taxon>
        <taxon>Sar</taxon>
        <taxon>Alveolata</taxon>
        <taxon>Perkinsozoa</taxon>
        <taxon>Perkinsea</taxon>
        <taxon>Perkinsida</taxon>
        <taxon>Perkinsidae</taxon>
        <taxon>Perkinsus</taxon>
    </lineage>
</organism>
<dbReference type="AlphaFoldDB" id="A0A7J6MIW6"/>
<evidence type="ECO:0000313" key="2">
    <source>
        <dbReference type="Proteomes" id="UP000591131"/>
    </source>
</evidence>
<proteinExistence type="predicted"/>
<keyword evidence="2" id="KW-1185">Reference proteome</keyword>
<dbReference type="EMBL" id="JAAPAO010000135">
    <property type="protein sequence ID" value="KAF4671538.1"/>
    <property type="molecule type" value="Genomic_DNA"/>
</dbReference>
<gene>
    <name evidence="1" type="ORF">FOL47_001462</name>
</gene>
<comment type="caution">
    <text evidence="1">The sequence shown here is derived from an EMBL/GenBank/DDBJ whole genome shotgun (WGS) entry which is preliminary data.</text>
</comment>
<evidence type="ECO:0000313" key="1">
    <source>
        <dbReference type="EMBL" id="KAF4671538.1"/>
    </source>
</evidence>
<dbReference type="Proteomes" id="UP000591131">
    <property type="component" value="Unassembled WGS sequence"/>
</dbReference>
<name>A0A7J6MIW6_PERCH</name>
<sequence>MNTIRFVQPVMKWTGVFSLEGSKAKGFPPTLFPENIRGQLFNLSEIGREIEVSYPSSELLPMLPNISILLDWEFQFSHGSDTAYKLDKATNLRTRIIPSKAVFIAFLMDERIQRLENPLMEIAECPIAVTSRASESWSAFRARQGGSSSTLGKSIR</sequence>